<gene>
    <name evidence="2" type="ORF">CP967_33125</name>
</gene>
<organism evidence="2 3">
    <name type="scientific">Streptomyces nitrosporeus</name>
    <dbReference type="NCBI Taxonomy" id="28894"/>
    <lineage>
        <taxon>Bacteria</taxon>
        <taxon>Bacillati</taxon>
        <taxon>Actinomycetota</taxon>
        <taxon>Actinomycetes</taxon>
        <taxon>Kitasatosporales</taxon>
        <taxon>Streptomycetaceae</taxon>
        <taxon>Streptomyces</taxon>
    </lineage>
</organism>
<reference evidence="2 3" key="1">
    <citation type="submission" date="2017-09" db="EMBL/GenBank/DDBJ databases">
        <authorList>
            <person name="Lee N."/>
            <person name="Cho B.-K."/>
        </authorList>
    </citation>
    <scope>NUCLEOTIDE SEQUENCE [LARGE SCALE GENOMIC DNA]</scope>
    <source>
        <strain evidence="2 3">ATCC 12769</strain>
    </source>
</reference>
<dbReference type="AlphaFoldDB" id="A0A5J6FIL3"/>
<feature type="compositionally biased region" description="Low complexity" evidence="1">
    <location>
        <begin position="112"/>
        <end position="152"/>
    </location>
</feature>
<sequence>MNTALPPVAPSVTAELVAGLPPRLGKRLDAGVGRLAGLPVVRDGDTVSIVLDDATRLELHAPDGAVRSADAIRCGCLLAPACLHRAAAASAAPVAAPGADEDTVTDTDTDMGTDTSADSGAGNGAPAAGMPPAGAPPASAVSGAPPRPGAAGRVDRAEETDRADPAGATGPAAGEVAAPDQREAAGALYDAAAAVLEAGADGSGAVLQAGLLRASHTARLAGLPRPAASAVSAVNALRAARGADPAYRLADLVTALCETLSVSHRVPSAAGPELAALRGTARRRYAPDGSLRLYGLFCEPVFTATGYAGAVTWTADAEGRLLTVPDVAPGGVGRATGAADRAVRVGDTSLTHRELSRAGLVVSGATVSPTGRLGAGARVRAVRASGAGWDEPPLDRLWAAPVAGQIARALDGEGHGLLFLDVTVLGTAREAAGDVLLAGCGGLTVRLAAAHDDPGLPHRDNLRRLAGAVGSRLRVIARLSPAPYPRALLLASSHPTDRARRVDMGLDRLQQADLPAPRPAGGVAVPPAADGAPLHLLRRRVHQAVSGGRRVLAFPGSDAGDGRRLRAHGLATAAELLEALRAGAADRSRDAFGRLLPADAGRFARVWLAAARYTEEIDRALCAAAWEDVPAAAPGT</sequence>
<dbReference type="RefSeq" id="WP_150491490.1">
    <property type="nucleotide sequence ID" value="NZ_BMUV01000012.1"/>
</dbReference>
<accession>A0A5J6FIL3</accession>
<keyword evidence="3" id="KW-1185">Reference proteome</keyword>
<dbReference type="Proteomes" id="UP000326178">
    <property type="component" value="Chromosome"/>
</dbReference>
<feature type="compositionally biased region" description="Low complexity" evidence="1">
    <location>
        <begin position="165"/>
        <end position="177"/>
    </location>
</feature>
<dbReference type="KEGG" id="snk:CP967_33125"/>
<feature type="region of interest" description="Disordered" evidence="1">
    <location>
        <begin position="91"/>
        <end position="177"/>
    </location>
</feature>
<evidence type="ECO:0000313" key="2">
    <source>
        <dbReference type="EMBL" id="QEU76172.1"/>
    </source>
</evidence>
<feature type="compositionally biased region" description="Basic and acidic residues" evidence="1">
    <location>
        <begin position="153"/>
        <end position="164"/>
    </location>
</feature>
<protein>
    <recommendedName>
        <fullName evidence="4">SWIM-type domain-containing protein</fullName>
    </recommendedName>
</protein>
<evidence type="ECO:0000313" key="3">
    <source>
        <dbReference type="Proteomes" id="UP000326178"/>
    </source>
</evidence>
<dbReference type="OrthoDB" id="246789at2"/>
<evidence type="ECO:0000256" key="1">
    <source>
        <dbReference type="SAM" id="MobiDB-lite"/>
    </source>
</evidence>
<evidence type="ECO:0008006" key="4">
    <source>
        <dbReference type="Google" id="ProtNLM"/>
    </source>
</evidence>
<proteinExistence type="predicted"/>
<feature type="compositionally biased region" description="Acidic residues" evidence="1">
    <location>
        <begin position="99"/>
        <end position="111"/>
    </location>
</feature>
<dbReference type="EMBL" id="CP023702">
    <property type="protein sequence ID" value="QEU76172.1"/>
    <property type="molecule type" value="Genomic_DNA"/>
</dbReference>
<name>A0A5J6FIL3_9ACTN</name>